<accession>A0AA38TNX4</accession>
<dbReference type="InterPro" id="IPR032675">
    <property type="entry name" value="LRR_dom_sf"/>
</dbReference>
<comment type="caution">
    <text evidence="1">The sequence shown here is derived from an EMBL/GenBank/DDBJ whole genome shotgun (WGS) entry which is preliminary data.</text>
</comment>
<dbReference type="Proteomes" id="UP001172457">
    <property type="component" value="Chromosome 3"/>
</dbReference>
<dbReference type="SUPFAM" id="SSF52047">
    <property type="entry name" value="RNI-like"/>
    <property type="match status" value="1"/>
</dbReference>
<dbReference type="AlphaFoldDB" id="A0AA38TNX4"/>
<evidence type="ECO:0000313" key="1">
    <source>
        <dbReference type="EMBL" id="KAJ9558280.1"/>
    </source>
</evidence>
<reference evidence="1" key="1">
    <citation type="submission" date="2023-03" db="EMBL/GenBank/DDBJ databases">
        <title>Chromosome-scale reference genome and RAD-based genetic map of yellow starthistle (Centaurea solstitialis) reveal putative structural variation and QTLs associated with invader traits.</title>
        <authorList>
            <person name="Reatini B."/>
            <person name="Cang F.A."/>
            <person name="Jiang Q."/>
            <person name="Mckibben M.T.W."/>
            <person name="Barker M.S."/>
            <person name="Rieseberg L.H."/>
            <person name="Dlugosch K.M."/>
        </authorList>
    </citation>
    <scope>NUCLEOTIDE SEQUENCE</scope>
    <source>
        <strain evidence="1">CAN-66</strain>
        <tissue evidence="1">Leaf</tissue>
    </source>
</reference>
<dbReference type="PANTHER" id="PTHR38926">
    <property type="entry name" value="F-BOX DOMAIN CONTAINING PROTEIN, EXPRESSED"/>
    <property type="match status" value="1"/>
</dbReference>
<name>A0AA38TNX4_9ASTR</name>
<dbReference type="InterPro" id="IPR006553">
    <property type="entry name" value="Leu-rich_rpt_Cys-con_subtyp"/>
</dbReference>
<dbReference type="PANTHER" id="PTHR38926:SF81">
    <property type="entry name" value="F-BOX DOMAIN-CONTAINING PROTEIN"/>
    <property type="match status" value="1"/>
</dbReference>
<dbReference type="SUPFAM" id="SSF81383">
    <property type="entry name" value="F-box domain"/>
    <property type="match status" value="1"/>
</dbReference>
<evidence type="ECO:0008006" key="3">
    <source>
        <dbReference type="Google" id="ProtNLM"/>
    </source>
</evidence>
<dbReference type="EMBL" id="JARYMX010000003">
    <property type="protein sequence ID" value="KAJ9558280.1"/>
    <property type="molecule type" value="Genomic_DNA"/>
</dbReference>
<organism evidence="1 2">
    <name type="scientific">Centaurea solstitialis</name>
    <name type="common">yellow star-thistle</name>
    <dbReference type="NCBI Taxonomy" id="347529"/>
    <lineage>
        <taxon>Eukaryota</taxon>
        <taxon>Viridiplantae</taxon>
        <taxon>Streptophyta</taxon>
        <taxon>Embryophyta</taxon>
        <taxon>Tracheophyta</taxon>
        <taxon>Spermatophyta</taxon>
        <taxon>Magnoliopsida</taxon>
        <taxon>eudicotyledons</taxon>
        <taxon>Gunneridae</taxon>
        <taxon>Pentapetalae</taxon>
        <taxon>asterids</taxon>
        <taxon>campanulids</taxon>
        <taxon>Asterales</taxon>
        <taxon>Asteraceae</taxon>
        <taxon>Carduoideae</taxon>
        <taxon>Cardueae</taxon>
        <taxon>Centaureinae</taxon>
        <taxon>Centaurea</taxon>
    </lineage>
</organism>
<dbReference type="InterPro" id="IPR036047">
    <property type="entry name" value="F-box-like_dom_sf"/>
</dbReference>
<proteinExistence type="predicted"/>
<keyword evidence="2" id="KW-1185">Reference proteome</keyword>
<sequence length="258" mass="29906">MRKKRHQRAVVDKKKRRRWETLHPEILASIFIRIAPHEMMKRVPFVCKSWNEVVLGPYCWQDIDVSVWCEIRSDNDPDKVDHVLEKLVQRTNHTARQLCTFDMGVRGFSAIANCGRCLISLVMPVGNINDEMVLKHIKPLPNLKYLDISYCFHITHKGIAAFGNNCKSLYDLKRCMPTVPFEEHSSPDDDSEAKAIADTMPNLRWLQLCAGKFGKPGLFEILAKCKLLTHLDIYESWNVDLNDAEFKGITEKLRMFLY</sequence>
<evidence type="ECO:0000313" key="2">
    <source>
        <dbReference type="Proteomes" id="UP001172457"/>
    </source>
</evidence>
<gene>
    <name evidence="1" type="ORF">OSB04_012894</name>
</gene>
<dbReference type="SMART" id="SM00367">
    <property type="entry name" value="LRR_CC"/>
    <property type="match status" value="1"/>
</dbReference>
<dbReference type="Gene3D" id="1.20.1280.50">
    <property type="match status" value="1"/>
</dbReference>
<dbReference type="Gene3D" id="3.80.10.10">
    <property type="entry name" value="Ribonuclease Inhibitor"/>
    <property type="match status" value="1"/>
</dbReference>
<protein>
    <recommendedName>
        <fullName evidence="3">F-box domain-containing protein</fullName>
    </recommendedName>
</protein>